<evidence type="ECO:0000256" key="4">
    <source>
        <dbReference type="ARBA" id="ARBA00022989"/>
    </source>
</evidence>
<proteinExistence type="predicted"/>
<feature type="transmembrane region" description="Helical" evidence="6">
    <location>
        <begin position="47"/>
        <end position="69"/>
    </location>
</feature>
<evidence type="ECO:0008006" key="9">
    <source>
        <dbReference type="Google" id="ProtNLM"/>
    </source>
</evidence>
<protein>
    <recommendedName>
        <fullName evidence="9">TRAP transporter small permease subunit</fullName>
    </recommendedName>
</protein>
<evidence type="ECO:0000256" key="3">
    <source>
        <dbReference type="ARBA" id="ARBA00022692"/>
    </source>
</evidence>
<organism evidence="7 8">
    <name type="scientific">Craurococcus roseus</name>
    <dbReference type="NCBI Taxonomy" id="77585"/>
    <lineage>
        <taxon>Bacteria</taxon>
        <taxon>Pseudomonadati</taxon>
        <taxon>Pseudomonadota</taxon>
        <taxon>Alphaproteobacteria</taxon>
        <taxon>Acetobacterales</taxon>
        <taxon>Acetobacteraceae</taxon>
        <taxon>Craurococcus</taxon>
    </lineage>
</organism>
<sequence>MADGVQRVEDGGARAAAARHRTALHDALAETRAAWPGLGFYERFEQVVCLALTVVISGVVVASLAVLLIRVGQLLLLGVVDPAEPAVFQAIFGMIVTVLIALEFNHTLLGVLERR</sequence>
<keyword evidence="3 6" id="KW-0812">Transmembrane</keyword>
<evidence type="ECO:0000256" key="2">
    <source>
        <dbReference type="ARBA" id="ARBA00022475"/>
    </source>
</evidence>
<comment type="caution">
    <text evidence="7">The sequence shown here is derived from an EMBL/GenBank/DDBJ whole genome shotgun (WGS) entry which is preliminary data.</text>
</comment>
<keyword evidence="5 6" id="KW-0472">Membrane</keyword>
<evidence type="ECO:0000256" key="1">
    <source>
        <dbReference type="ARBA" id="ARBA00004651"/>
    </source>
</evidence>
<feature type="transmembrane region" description="Helical" evidence="6">
    <location>
        <begin position="89"/>
        <end position="112"/>
    </location>
</feature>
<dbReference type="EMBL" id="BAAAFZ010000021">
    <property type="protein sequence ID" value="GAA0580399.1"/>
    <property type="molecule type" value="Genomic_DNA"/>
</dbReference>
<evidence type="ECO:0000313" key="7">
    <source>
        <dbReference type="EMBL" id="GAA0580399.1"/>
    </source>
</evidence>
<name>A0ABN1F232_9PROT</name>
<dbReference type="Pfam" id="PF06146">
    <property type="entry name" value="PsiE"/>
    <property type="match status" value="1"/>
</dbReference>
<reference evidence="7 8" key="1">
    <citation type="journal article" date="2019" name="Int. J. Syst. Evol. Microbiol.">
        <title>The Global Catalogue of Microorganisms (GCM) 10K type strain sequencing project: providing services to taxonomists for standard genome sequencing and annotation.</title>
        <authorList>
            <consortium name="The Broad Institute Genomics Platform"/>
            <consortium name="The Broad Institute Genome Sequencing Center for Infectious Disease"/>
            <person name="Wu L."/>
            <person name="Ma J."/>
        </authorList>
    </citation>
    <scope>NUCLEOTIDE SEQUENCE [LARGE SCALE GENOMIC DNA]</scope>
    <source>
        <strain evidence="7 8">JCM 9933</strain>
    </source>
</reference>
<evidence type="ECO:0000256" key="5">
    <source>
        <dbReference type="ARBA" id="ARBA00023136"/>
    </source>
</evidence>
<dbReference type="Proteomes" id="UP001501588">
    <property type="component" value="Unassembled WGS sequence"/>
</dbReference>
<accession>A0ABN1F232</accession>
<keyword evidence="8" id="KW-1185">Reference proteome</keyword>
<keyword evidence="4 6" id="KW-1133">Transmembrane helix</keyword>
<evidence type="ECO:0000313" key="8">
    <source>
        <dbReference type="Proteomes" id="UP001501588"/>
    </source>
</evidence>
<comment type="subcellular location">
    <subcellularLocation>
        <location evidence="1">Cell membrane</location>
        <topology evidence="1">Multi-pass membrane protein</topology>
    </subcellularLocation>
</comment>
<dbReference type="InterPro" id="IPR020948">
    <property type="entry name" value="P_starv_induced_PsiE-like"/>
</dbReference>
<gene>
    <name evidence="7" type="ORF">GCM10009416_18470</name>
</gene>
<evidence type="ECO:0000256" key="6">
    <source>
        <dbReference type="SAM" id="Phobius"/>
    </source>
</evidence>
<keyword evidence="2" id="KW-1003">Cell membrane</keyword>